<accession>A0A8J8NH06</accession>
<name>A0A8J8NH06_HALGN</name>
<sequence>MKLYSNPVSTIGCITYQQRYSPLYTRILPMVFVNLLDLIDNLSGNSKFGRNYECIFSLNQSKFLKKNVSPRLYQFIILARYRVSSSANSIICFTAFLEITEISSAGIQIIKFLFCLSPILKRDFLTYLQVKARLVNVKFAGRKSWIKVSTLRLTLYYCRFKGLFIYISFQQNQYCS</sequence>
<keyword evidence="2" id="KW-1185">Reference proteome</keyword>
<organism evidence="1 2">
    <name type="scientific">Halteria grandinella</name>
    <dbReference type="NCBI Taxonomy" id="5974"/>
    <lineage>
        <taxon>Eukaryota</taxon>
        <taxon>Sar</taxon>
        <taxon>Alveolata</taxon>
        <taxon>Ciliophora</taxon>
        <taxon>Intramacronucleata</taxon>
        <taxon>Spirotrichea</taxon>
        <taxon>Stichotrichia</taxon>
        <taxon>Sporadotrichida</taxon>
        <taxon>Halteriidae</taxon>
        <taxon>Halteria</taxon>
    </lineage>
</organism>
<comment type="caution">
    <text evidence="1">The sequence shown here is derived from an EMBL/GenBank/DDBJ whole genome shotgun (WGS) entry which is preliminary data.</text>
</comment>
<protein>
    <submittedName>
        <fullName evidence="1">Uncharacterized protein</fullName>
    </submittedName>
</protein>
<evidence type="ECO:0000313" key="1">
    <source>
        <dbReference type="EMBL" id="TNV74534.1"/>
    </source>
</evidence>
<evidence type="ECO:0000313" key="2">
    <source>
        <dbReference type="Proteomes" id="UP000785679"/>
    </source>
</evidence>
<dbReference type="AlphaFoldDB" id="A0A8J8NH06"/>
<reference evidence="1" key="1">
    <citation type="submission" date="2019-06" db="EMBL/GenBank/DDBJ databases">
        <authorList>
            <person name="Zheng W."/>
        </authorList>
    </citation>
    <scope>NUCLEOTIDE SEQUENCE</scope>
    <source>
        <strain evidence="1">QDHG01</strain>
    </source>
</reference>
<dbReference type="EMBL" id="RRYP01016876">
    <property type="protein sequence ID" value="TNV74534.1"/>
    <property type="molecule type" value="Genomic_DNA"/>
</dbReference>
<proteinExistence type="predicted"/>
<gene>
    <name evidence="1" type="ORF">FGO68_gene5722</name>
</gene>
<dbReference type="Proteomes" id="UP000785679">
    <property type="component" value="Unassembled WGS sequence"/>
</dbReference>